<dbReference type="InterPro" id="IPR025350">
    <property type="entry name" value="DUF4254"/>
</dbReference>
<evidence type="ECO:0000313" key="1">
    <source>
        <dbReference type="EMBL" id="GAA4316671.1"/>
    </source>
</evidence>
<organism evidence="1 2">
    <name type="scientific">Mucilaginibacter gynuensis</name>
    <dbReference type="NCBI Taxonomy" id="1302236"/>
    <lineage>
        <taxon>Bacteria</taxon>
        <taxon>Pseudomonadati</taxon>
        <taxon>Bacteroidota</taxon>
        <taxon>Sphingobacteriia</taxon>
        <taxon>Sphingobacteriales</taxon>
        <taxon>Sphingobacteriaceae</taxon>
        <taxon>Mucilaginibacter</taxon>
    </lineage>
</organism>
<evidence type="ECO:0000313" key="2">
    <source>
        <dbReference type="Proteomes" id="UP001500582"/>
    </source>
</evidence>
<protein>
    <submittedName>
        <fullName evidence="1">DUF4254 domain-containing protein</fullName>
    </submittedName>
</protein>
<dbReference type="EMBL" id="BAABFT010000003">
    <property type="protein sequence ID" value="GAA4316671.1"/>
    <property type="molecule type" value="Genomic_DNA"/>
</dbReference>
<dbReference type="Pfam" id="PF14063">
    <property type="entry name" value="DUF4254"/>
    <property type="match status" value="1"/>
</dbReference>
<dbReference type="Proteomes" id="UP001500582">
    <property type="component" value="Unassembled WGS sequence"/>
</dbReference>
<name>A0ABP8G3F6_9SPHI</name>
<keyword evidence="2" id="KW-1185">Reference proteome</keyword>
<gene>
    <name evidence="1" type="ORF">GCM10023149_13810</name>
</gene>
<proteinExistence type="predicted"/>
<reference evidence="2" key="1">
    <citation type="journal article" date="2019" name="Int. J. Syst. Evol. Microbiol.">
        <title>The Global Catalogue of Microorganisms (GCM) 10K type strain sequencing project: providing services to taxonomists for standard genome sequencing and annotation.</title>
        <authorList>
            <consortium name="The Broad Institute Genomics Platform"/>
            <consortium name="The Broad Institute Genome Sequencing Center for Infectious Disease"/>
            <person name="Wu L."/>
            <person name="Ma J."/>
        </authorList>
    </citation>
    <scope>NUCLEOTIDE SEQUENCE [LARGE SCALE GENOMIC DNA]</scope>
    <source>
        <strain evidence="2">JCM 17705</strain>
    </source>
</reference>
<accession>A0ABP8G3F6</accession>
<comment type="caution">
    <text evidence="1">The sequence shown here is derived from an EMBL/GenBank/DDBJ whole genome shotgun (WGS) entry which is preliminary data.</text>
</comment>
<dbReference type="RefSeq" id="WP_345210285.1">
    <property type="nucleotide sequence ID" value="NZ_BAABFT010000003.1"/>
</dbReference>
<sequence>MINVDNILQLQADTVIEWHNELIVKEEKLPWKFIEENHMWNFSLWHEEDIARIKDIDPLRIVEAKRNIDKYNQARNNAIEKIDEWILSYLEVAGTVPGEKMHSETPGMIIDRLSIMSLKRYHMNEETLREDASAEHKLLCGNKVKVLDEQISDLSNCLRLLLISLQAGELKFKVYRQFKMYNDPSLNPELYKREQQLNG</sequence>